<feature type="transmembrane region" description="Helical" evidence="5">
    <location>
        <begin position="48"/>
        <end position="70"/>
    </location>
</feature>
<feature type="transmembrane region" description="Helical" evidence="5">
    <location>
        <begin position="6"/>
        <end position="27"/>
    </location>
</feature>
<feature type="transmembrane region" description="Helical" evidence="5">
    <location>
        <begin position="146"/>
        <end position="179"/>
    </location>
</feature>
<keyword evidence="4 5" id="KW-0472">Membrane</keyword>
<dbReference type="EMBL" id="JAGINP010000014">
    <property type="protein sequence ID" value="MBP2294168.1"/>
    <property type="molecule type" value="Genomic_DNA"/>
</dbReference>
<accession>A0ABS4SNM4</accession>
<gene>
    <name evidence="6" type="ORF">J2851_003954</name>
</gene>
<keyword evidence="2 5" id="KW-0812">Transmembrane</keyword>
<protein>
    <submittedName>
        <fullName evidence="6">Protein-S-isoprenylcysteine O-methyltransferase Ste14</fullName>
    </submittedName>
</protein>
<name>A0ABS4SNM4_9PROT</name>
<dbReference type="Pfam" id="PF04191">
    <property type="entry name" value="PEMT"/>
    <property type="match status" value="1"/>
</dbReference>
<dbReference type="PANTHER" id="PTHR12714">
    <property type="entry name" value="PROTEIN-S ISOPRENYLCYSTEINE O-METHYLTRANSFERASE"/>
    <property type="match status" value="1"/>
</dbReference>
<comment type="caution">
    <text evidence="6">The sequence shown here is derived from an EMBL/GenBank/DDBJ whole genome shotgun (WGS) entry which is preliminary data.</text>
</comment>
<dbReference type="Proteomes" id="UP000781958">
    <property type="component" value="Unassembled WGS sequence"/>
</dbReference>
<dbReference type="RefSeq" id="WP_209768184.1">
    <property type="nucleotide sequence ID" value="NZ_JAGINP010000014.1"/>
</dbReference>
<organism evidence="6 7">
    <name type="scientific">Azospirillum rugosum</name>
    <dbReference type="NCBI Taxonomy" id="416170"/>
    <lineage>
        <taxon>Bacteria</taxon>
        <taxon>Pseudomonadati</taxon>
        <taxon>Pseudomonadota</taxon>
        <taxon>Alphaproteobacteria</taxon>
        <taxon>Rhodospirillales</taxon>
        <taxon>Azospirillaceae</taxon>
        <taxon>Azospirillum</taxon>
    </lineage>
</organism>
<evidence type="ECO:0000256" key="3">
    <source>
        <dbReference type="ARBA" id="ARBA00022989"/>
    </source>
</evidence>
<feature type="transmembrane region" description="Helical" evidence="5">
    <location>
        <begin position="90"/>
        <end position="112"/>
    </location>
</feature>
<sequence>MPEAFLRWFPLLCLAGFVATTLWRLRWLRRNTGVDAMAFETGDGAHAFLLRMFRVMVGLTGLYVVARAIWWRSLDAAVGRIDAVAAVTEAAGGVLQMVALAMMAAGVLAMVAGQRSMGLSWRIGVDRERPTDLVTSGLFRYSRNPIFAGVGAYFIALFLVSPTAPTLAIMAAGLVGMAVQVRLEEEHLGNLHGPHYEDYRRRVRRWV</sequence>
<evidence type="ECO:0000313" key="6">
    <source>
        <dbReference type="EMBL" id="MBP2294168.1"/>
    </source>
</evidence>
<evidence type="ECO:0000313" key="7">
    <source>
        <dbReference type="Proteomes" id="UP000781958"/>
    </source>
</evidence>
<keyword evidence="3 5" id="KW-1133">Transmembrane helix</keyword>
<dbReference type="Gene3D" id="1.20.120.1630">
    <property type="match status" value="1"/>
</dbReference>
<keyword evidence="7" id="KW-1185">Reference proteome</keyword>
<evidence type="ECO:0000256" key="1">
    <source>
        <dbReference type="ARBA" id="ARBA00004127"/>
    </source>
</evidence>
<reference evidence="6 7" key="1">
    <citation type="submission" date="2021-03" db="EMBL/GenBank/DDBJ databases">
        <title>Genomic Encyclopedia of Type Strains, Phase III (KMG-III): the genomes of soil and plant-associated and newly described type strains.</title>
        <authorList>
            <person name="Whitman W."/>
        </authorList>
    </citation>
    <scope>NUCLEOTIDE SEQUENCE [LARGE SCALE GENOMIC DNA]</scope>
    <source>
        <strain evidence="6 7">IMMIB AFH-6</strain>
    </source>
</reference>
<proteinExistence type="predicted"/>
<evidence type="ECO:0000256" key="4">
    <source>
        <dbReference type="ARBA" id="ARBA00023136"/>
    </source>
</evidence>
<evidence type="ECO:0000256" key="2">
    <source>
        <dbReference type="ARBA" id="ARBA00022692"/>
    </source>
</evidence>
<dbReference type="InterPro" id="IPR007318">
    <property type="entry name" value="Phopholipid_MeTrfase"/>
</dbReference>
<evidence type="ECO:0000256" key="5">
    <source>
        <dbReference type="SAM" id="Phobius"/>
    </source>
</evidence>
<dbReference type="PANTHER" id="PTHR12714:SF9">
    <property type="entry name" value="PROTEIN-S-ISOPRENYLCYSTEINE O-METHYLTRANSFERASE"/>
    <property type="match status" value="1"/>
</dbReference>
<comment type="subcellular location">
    <subcellularLocation>
        <location evidence="1">Endomembrane system</location>
        <topology evidence="1">Multi-pass membrane protein</topology>
    </subcellularLocation>
</comment>